<evidence type="ECO:0000313" key="4">
    <source>
        <dbReference type="Proteomes" id="UP000521943"/>
    </source>
</evidence>
<feature type="region of interest" description="Disordered" evidence="1">
    <location>
        <begin position="1"/>
        <end position="39"/>
    </location>
</feature>
<evidence type="ECO:0000256" key="1">
    <source>
        <dbReference type="SAM" id="MobiDB-lite"/>
    </source>
</evidence>
<dbReference type="SUPFAM" id="SSF54637">
    <property type="entry name" value="Thioesterase/thiol ester dehydrase-isomerase"/>
    <property type="match status" value="1"/>
</dbReference>
<dbReference type="InterPro" id="IPR006683">
    <property type="entry name" value="Thioestr_dom"/>
</dbReference>
<dbReference type="PANTHER" id="PTHR47260:SF1">
    <property type="entry name" value="UPF0644 PROTEIN PB2B4.06"/>
    <property type="match status" value="1"/>
</dbReference>
<dbReference type="CDD" id="cd03443">
    <property type="entry name" value="PaaI_thioesterase"/>
    <property type="match status" value="1"/>
</dbReference>
<dbReference type="Proteomes" id="UP000521943">
    <property type="component" value="Unassembled WGS sequence"/>
</dbReference>
<feature type="domain" description="Thioesterase" evidence="2">
    <location>
        <begin position="175"/>
        <end position="249"/>
    </location>
</feature>
<dbReference type="InterPro" id="IPR052061">
    <property type="entry name" value="PTE-AB_protein"/>
</dbReference>
<name>A0A8H6I7K7_9AGAR</name>
<evidence type="ECO:0000313" key="3">
    <source>
        <dbReference type="EMBL" id="KAF6758963.1"/>
    </source>
</evidence>
<dbReference type="EMBL" id="JACGCI010000017">
    <property type="protein sequence ID" value="KAF6758963.1"/>
    <property type="molecule type" value="Genomic_DNA"/>
</dbReference>
<dbReference type="Gene3D" id="3.10.129.10">
    <property type="entry name" value="Hotdog Thioesterase"/>
    <property type="match status" value="1"/>
</dbReference>
<feature type="region of interest" description="Disordered" evidence="1">
    <location>
        <begin position="281"/>
        <end position="300"/>
    </location>
</feature>
<sequence length="300" mass="32613">MFSTTSRRSLLSGAFRRGSSRPSVRGYSTPNPGPQRSTWGTLKTVSAAVGLSAVAATLGAIYPPPPISILFPRAAPGPPADPLSPESVAYTDELEKKLQSLPYLKELREHQDSAEWYETRPYQNFPEERRVNNLTAGALRGPGKLALYPLLRVKKDESESLVFIHLGRGLCGHDGIVHGGLLATLLDETLARTAIINLPEKVGVTAQLSLNYRAPTMADQFVVIKTKIGEVKGRKAHVSGRVEALDGTLLVEANAMFVQPRYAKLLHSAQLRQAMGEPPAADEPVLLADGQDLNPHHKHR</sequence>
<dbReference type="AlphaFoldDB" id="A0A8H6I7K7"/>
<feature type="compositionally biased region" description="Polar residues" evidence="1">
    <location>
        <begin position="20"/>
        <end position="39"/>
    </location>
</feature>
<evidence type="ECO:0000259" key="2">
    <source>
        <dbReference type="Pfam" id="PF03061"/>
    </source>
</evidence>
<dbReference type="PANTHER" id="PTHR47260">
    <property type="entry name" value="UPF0644 PROTEIN PB2B4.06"/>
    <property type="match status" value="1"/>
</dbReference>
<comment type="caution">
    <text evidence="3">The sequence shown here is derived from an EMBL/GenBank/DDBJ whole genome shotgun (WGS) entry which is preliminary data.</text>
</comment>
<gene>
    <name evidence="3" type="ORF">DFP72DRAFT_164968</name>
</gene>
<dbReference type="OrthoDB" id="506431at2759"/>
<dbReference type="InterPro" id="IPR029069">
    <property type="entry name" value="HotDog_dom_sf"/>
</dbReference>
<organism evidence="3 4">
    <name type="scientific">Ephemerocybe angulata</name>
    <dbReference type="NCBI Taxonomy" id="980116"/>
    <lineage>
        <taxon>Eukaryota</taxon>
        <taxon>Fungi</taxon>
        <taxon>Dikarya</taxon>
        <taxon>Basidiomycota</taxon>
        <taxon>Agaricomycotina</taxon>
        <taxon>Agaricomycetes</taxon>
        <taxon>Agaricomycetidae</taxon>
        <taxon>Agaricales</taxon>
        <taxon>Agaricineae</taxon>
        <taxon>Psathyrellaceae</taxon>
        <taxon>Ephemerocybe</taxon>
    </lineage>
</organism>
<proteinExistence type="predicted"/>
<reference evidence="3 4" key="1">
    <citation type="submission" date="2020-07" db="EMBL/GenBank/DDBJ databases">
        <title>Comparative genomics of pyrophilous fungi reveals a link between fire events and developmental genes.</title>
        <authorList>
            <consortium name="DOE Joint Genome Institute"/>
            <person name="Steindorff A.S."/>
            <person name="Carver A."/>
            <person name="Calhoun S."/>
            <person name="Stillman K."/>
            <person name="Liu H."/>
            <person name="Lipzen A."/>
            <person name="Pangilinan J."/>
            <person name="Labutti K."/>
            <person name="Bruns T.D."/>
            <person name="Grigoriev I.V."/>
        </authorList>
    </citation>
    <scope>NUCLEOTIDE SEQUENCE [LARGE SCALE GENOMIC DNA]</scope>
    <source>
        <strain evidence="3 4">CBS 144469</strain>
    </source>
</reference>
<accession>A0A8H6I7K7</accession>
<keyword evidence="4" id="KW-1185">Reference proteome</keyword>
<protein>
    <submittedName>
        <fullName evidence="3">Mitochondrial protein</fullName>
    </submittedName>
</protein>
<dbReference type="Pfam" id="PF03061">
    <property type="entry name" value="4HBT"/>
    <property type="match status" value="1"/>
</dbReference>